<evidence type="ECO:0000313" key="2">
    <source>
        <dbReference type="EMBL" id="PUU78765.1"/>
    </source>
</evidence>
<evidence type="ECO:0000256" key="1">
    <source>
        <dbReference type="SAM" id="MobiDB-lite"/>
    </source>
</evidence>
<feature type="region of interest" description="Disordered" evidence="1">
    <location>
        <begin position="143"/>
        <end position="164"/>
    </location>
</feature>
<keyword evidence="3" id="KW-1185">Reference proteome</keyword>
<dbReference type="AlphaFoldDB" id="A0A2T6ZTF8"/>
<sequence length="164" mass="17874">MSLINVILNAENLITQMEKDRIILEDGEDIANMPEEEEESEEEVIDLVLDNGDQSDPFESHFASPTPFRLASISSPSQGSEQTTGGRRIEGLKDLNLKMKLVAEELTPLQKSLGQLVFNYVRGSAMAAFLALGRARVSEYEAENGAFGSESNGDSDSETGKDTS</sequence>
<dbReference type="STRING" id="42251.A0A2T6ZTF8"/>
<feature type="compositionally biased region" description="Polar residues" evidence="1">
    <location>
        <begin position="72"/>
        <end position="85"/>
    </location>
</feature>
<evidence type="ECO:0000313" key="3">
    <source>
        <dbReference type="Proteomes" id="UP000244722"/>
    </source>
</evidence>
<gene>
    <name evidence="2" type="ORF">B9Z19DRAFT_1126127</name>
</gene>
<comment type="caution">
    <text evidence="2">The sequence shown here is derived from an EMBL/GenBank/DDBJ whole genome shotgun (WGS) entry which is preliminary data.</text>
</comment>
<accession>A0A2T6ZTF8</accession>
<proteinExistence type="predicted"/>
<organism evidence="2 3">
    <name type="scientific">Tuber borchii</name>
    <name type="common">White truffle</name>
    <dbReference type="NCBI Taxonomy" id="42251"/>
    <lineage>
        <taxon>Eukaryota</taxon>
        <taxon>Fungi</taxon>
        <taxon>Dikarya</taxon>
        <taxon>Ascomycota</taxon>
        <taxon>Pezizomycotina</taxon>
        <taxon>Pezizomycetes</taxon>
        <taxon>Pezizales</taxon>
        <taxon>Tuberaceae</taxon>
        <taxon>Tuber</taxon>
    </lineage>
</organism>
<feature type="region of interest" description="Disordered" evidence="1">
    <location>
        <begin position="53"/>
        <end position="89"/>
    </location>
</feature>
<dbReference type="EMBL" id="NESQ01000107">
    <property type="protein sequence ID" value="PUU78765.1"/>
    <property type="molecule type" value="Genomic_DNA"/>
</dbReference>
<name>A0A2T6ZTF8_TUBBO</name>
<reference evidence="2 3" key="1">
    <citation type="submission" date="2017-04" db="EMBL/GenBank/DDBJ databases">
        <title>Draft genome sequence of Tuber borchii Vittad., a whitish edible truffle.</title>
        <authorList>
            <consortium name="DOE Joint Genome Institute"/>
            <person name="Murat C."/>
            <person name="Kuo A."/>
            <person name="Barry K.W."/>
            <person name="Clum A."/>
            <person name="Dockter R.B."/>
            <person name="Fauchery L."/>
            <person name="Iotti M."/>
            <person name="Kohler A."/>
            <person name="Labutti K."/>
            <person name="Lindquist E.A."/>
            <person name="Lipzen A."/>
            <person name="Ohm R.A."/>
            <person name="Wang M."/>
            <person name="Grigoriev I.V."/>
            <person name="Zambonelli A."/>
            <person name="Martin F.M."/>
        </authorList>
    </citation>
    <scope>NUCLEOTIDE SEQUENCE [LARGE SCALE GENOMIC DNA]</scope>
    <source>
        <strain evidence="2 3">Tbo3840</strain>
    </source>
</reference>
<dbReference type="Proteomes" id="UP000244722">
    <property type="component" value="Unassembled WGS sequence"/>
</dbReference>
<protein>
    <submittedName>
        <fullName evidence="2">Uncharacterized protein</fullName>
    </submittedName>
</protein>